<proteinExistence type="predicted"/>
<sequence>MPDKQALALRAYRLGCYAGSRPKDKKAQRRALVAMKDFLAAATPDELRILASLSGETIEETKRQHEESLRAIDERLVNL</sequence>
<dbReference type="RefSeq" id="WP_156220038.1">
    <property type="nucleotide sequence ID" value="NZ_WOFH01000012.1"/>
</dbReference>
<gene>
    <name evidence="1" type="ORF">GNZ18_30345</name>
</gene>
<comment type="caution">
    <text evidence="1">The sequence shown here is derived from an EMBL/GenBank/DDBJ whole genome shotgun (WGS) entry which is preliminary data.</text>
</comment>
<reference evidence="1 2" key="1">
    <citation type="submission" date="2019-11" db="EMBL/GenBank/DDBJ databases">
        <authorList>
            <person name="Cao P."/>
        </authorList>
    </citation>
    <scope>NUCLEOTIDE SEQUENCE [LARGE SCALE GENOMIC DNA]</scope>
    <source>
        <strain evidence="1 2">NEAU-AAG5</strain>
    </source>
</reference>
<protein>
    <submittedName>
        <fullName evidence="1">Uncharacterized protein</fullName>
    </submittedName>
</protein>
<organism evidence="1 2">
    <name type="scientific">Actinomadura litoris</name>
    <dbReference type="NCBI Taxonomy" id="2678616"/>
    <lineage>
        <taxon>Bacteria</taxon>
        <taxon>Bacillati</taxon>
        <taxon>Actinomycetota</taxon>
        <taxon>Actinomycetes</taxon>
        <taxon>Streptosporangiales</taxon>
        <taxon>Thermomonosporaceae</taxon>
        <taxon>Actinomadura</taxon>
    </lineage>
</organism>
<dbReference type="AlphaFoldDB" id="A0A7K1L8W2"/>
<dbReference type="EMBL" id="WOFH01000012">
    <property type="protein sequence ID" value="MUN40874.1"/>
    <property type="molecule type" value="Genomic_DNA"/>
</dbReference>
<dbReference type="Proteomes" id="UP000432015">
    <property type="component" value="Unassembled WGS sequence"/>
</dbReference>
<evidence type="ECO:0000313" key="2">
    <source>
        <dbReference type="Proteomes" id="UP000432015"/>
    </source>
</evidence>
<keyword evidence="2" id="KW-1185">Reference proteome</keyword>
<evidence type="ECO:0000313" key="1">
    <source>
        <dbReference type="EMBL" id="MUN40874.1"/>
    </source>
</evidence>
<accession>A0A7K1L8W2</accession>
<name>A0A7K1L8W2_9ACTN</name>